<dbReference type="Gene3D" id="3.90.180.10">
    <property type="entry name" value="Medium-chain alcohol dehydrogenases, catalytic domain"/>
    <property type="match status" value="1"/>
</dbReference>
<name>A0A317DVY1_9PROT</name>
<evidence type="ECO:0000313" key="3">
    <source>
        <dbReference type="Proteomes" id="UP000246077"/>
    </source>
</evidence>
<organism evidence="2 3">
    <name type="scientific">Zavarzinia compransoris</name>
    <dbReference type="NCBI Taxonomy" id="1264899"/>
    <lineage>
        <taxon>Bacteria</taxon>
        <taxon>Pseudomonadati</taxon>
        <taxon>Pseudomonadota</taxon>
        <taxon>Alphaproteobacteria</taxon>
        <taxon>Rhodospirillales</taxon>
        <taxon>Zavarziniaceae</taxon>
        <taxon>Zavarzinia</taxon>
    </lineage>
</organism>
<dbReference type="RefSeq" id="WP_109922534.1">
    <property type="nucleotide sequence ID" value="NZ_QGLF01000005.1"/>
</dbReference>
<keyword evidence="3" id="KW-1185">Reference proteome</keyword>
<evidence type="ECO:0000259" key="1">
    <source>
        <dbReference type="SMART" id="SM00829"/>
    </source>
</evidence>
<dbReference type="SUPFAM" id="SSF51735">
    <property type="entry name" value="NAD(P)-binding Rossmann-fold domains"/>
    <property type="match status" value="1"/>
</dbReference>
<dbReference type="InterPro" id="IPR051397">
    <property type="entry name" value="Zn-ADH-like_protein"/>
</dbReference>
<dbReference type="InterPro" id="IPR013149">
    <property type="entry name" value="ADH-like_C"/>
</dbReference>
<dbReference type="InterPro" id="IPR036291">
    <property type="entry name" value="NAD(P)-bd_dom_sf"/>
</dbReference>
<feature type="domain" description="Enoyl reductase (ER)" evidence="1">
    <location>
        <begin position="12"/>
        <end position="321"/>
    </location>
</feature>
<dbReference type="Pfam" id="PF00107">
    <property type="entry name" value="ADH_zinc_N"/>
    <property type="match status" value="1"/>
</dbReference>
<evidence type="ECO:0000313" key="2">
    <source>
        <dbReference type="EMBL" id="PWR18848.1"/>
    </source>
</evidence>
<dbReference type="GO" id="GO:0016491">
    <property type="term" value="F:oxidoreductase activity"/>
    <property type="evidence" value="ECO:0007669"/>
    <property type="project" value="InterPro"/>
</dbReference>
<dbReference type="InterPro" id="IPR013154">
    <property type="entry name" value="ADH-like_N"/>
</dbReference>
<accession>A0A317DVY1</accession>
<proteinExistence type="predicted"/>
<dbReference type="EMBL" id="QGLF01000005">
    <property type="protein sequence ID" value="PWR18848.1"/>
    <property type="molecule type" value="Genomic_DNA"/>
</dbReference>
<dbReference type="SMART" id="SM00829">
    <property type="entry name" value="PKS_ER"/>
    <property type="match status" value="1"/>
</dbReference>
<comment type="caution">
    <text evidence="2">The sequence shown here is derived from an EMBL/GenBank/DDBJ whole genome shotgun (WGS) entry which is preliminary data.</text>
</comment>
<dbReference type="OrthoDB" id="4190732at2"/>
<dbReference type="Pfam" id="PF08240">
    <property type="entry name" value="ADH_N"/>
    <property type="match status" value="1"/>
</dbReference>
<dbReference type="Proteomes" id="UP000246077">
    <property type="component" value="Unassembled WGS sequence"/>
</dbReference>
<protein>
    <submittedName>
        <fullName evidence="2">Zinc-binding dehydrogenase</fullName>
    </submittedName>
</protein>
<dbReference type="Gene3D" id="3.40.50.720">
    <property type="entry name" value="NAD(P)-binding Rossmann-like Domain"/>
    <property type="match status" value="1"/>
</dbReference>
<dbReference type="InterPro" id="IPR011032">
    <property type="entry name" value="GroES-like_sf"/>
</dbReference>
<gene>
    <name evidence="2" type="ORF">DKG75_17885</name>
</gene>
<dbReference type="PANTHER" id="PTHR43677:SF4">
    <property type="entry name" value="QUINONE OXIDOREDUCTASE-LIKE PROTEIN 2"/>
    <property type="match status" value="1"/>
</dbReference>
<dbReference type="AlphaFoldDB" id="A0A317DVY1"/>
<reference evidence="3" key="1">
    <citation type="submission" date="2018-05" db="EMBL/GenBank/DDBJ databases">
        <title>Zavarzinia sp. HR-AS.</title>
        <authorList>
            <person name="Lee Y."/>
            <person name="Jeon C.O."/>
        </authorList>
    </citation>
    <scope>NUCLEOTIDE SEQUENCE [LARGE SCALE GENOMIC DNA]</scope>
    <source>
        <strain evidence="3">DSM 1231</strain>
    </source>
</reference>
<sequence length="324" mass="33343">MKAIVVTGLGQGPRGLQYLEVADPLAGAGEITITVRAAGVNFADSLMLAGKYQTRQPLPFSPGLEVAGVVESVGHGVAGFKPGDRVLAIPSYGGYAEKVAVAADRAVPIPDEMDYVTAAGFPVAYGTSHLGLWHRARLKAGERLLVLGAAGGVGLTAVELGVLMGAEVIAVAKGAEKLAVAAAQGAHHLIDAGTDDLKAAILAAGGGVDVIYDPVGGALFEAGLKAANFEARALIIGFASGDVPQIAANRLLVKNVDVVGFWWGAYADKAPGVMADSFRTLIGWWQAGRLRPHVSDTRPLEQAAEALELVLERRSTGKVVITVG</sequence>
<dbReference type="CDD" id="cd08241">
    <property type="entry name" value="QOR1"/>
    <property type="match status" value="1"/>
</dbReference>
<dbReference type="PANTHER" id="PTHR43677">
    <property type="entry name" value="SHORT-CHAIN DEHYDROGENASE/REDUCTASE"/>
    <property type="match status" value="1"/>
</dbReference>
<dbReference type="SUPFAM" id="SSF50129">
    <property type="entry name" value="GroES-like"/>
    <property type="match status" value="1"/>
</dbReference>
<dbReference type="InterPro" id="IPR020843">
    <property type="entry name" value="ER"/>
</dbReference>